<feature type="transmembrane region" description="Helical" evidence="7">
    <location>
        <begin position="84"/>
        <end position="102"/>
    </location>
</feature>
<feature type="transmembrane region" description="Helical" evidence="7">
    <location>
        <begin position="412"/>
        <end position="430"/>
    </location>
</feature>
<feature type="transmembrane region" description="Helical" evidence="7">
    <location>
        <begin position="55"/>
        <end position="72"/>
    </location>
</feature>
<feature type="transmembrane region" description="Helical" evidence="7">
    <location>
        <begin position="164"/>
        <end position="184"/>
    </location>
</feature>
<feature type="domain" description="Major facilitator superfamily (MFS) profile" evidence="8">
    <location>
        <begin position="17"/>
        <end position="462"/>
    </location>
</feature>
<evidence type="ECO:0000313" key="9">
    <source>
        <dbReference type="EMBL" id="MFB9312363.1"/>
    </source>
</evidence>
<dbReference type="EMBL" id="JBHMDG010000005">
    <property type="protein sequence ID" value="MFB9312363.1"/>
    <property type="molecule type" value="Genomic_DNA"/>
</dbReference>
<dbReference type="Gene3D" id="1.20.1720.10">
    <property type="entry name" value="Multidrug resistance protein D"/>
    <property type="match status" value="1"/>
</dbReference>
<reference evidence="9 10" key="1">
    <citation type="submission" date="2024-09" db="EMBL/GenBank/DDBJ databases">
        <authorList>
            <person name="Sun Q."/>
            <person name="Mori K."/>
        </authorList>
    </citation>
    <scope>NUCLEOTIDE SEQUENCE [LARGE SCALE GENOMIC DNA]</scope>
    <source>
        <strain evidence="9 10">JCM 9626</strain>
    </source>
</reference>
<evidence type="ECO:0000259" key="8">
    <source>
        <dbReference type="PROSITE" id="PS50850"/>
    </source>
</evidence>
<evidence type="ECO:0000256" key="2">
    <source>
        <dbReference type="ARBA" id="ARBA00022448"/>
    </source>
</evidence>
<keyword evidence="10" id="KW-1185">Reference proteome</keyword>
<dbReference type="PANTHER" id="PTHR42718:SF46">
    <property type="entry name" value="BLR6921 PROTEIN"/>
    <property type="match status" value="1"/>
</dbReference>
<dbReference type="Proteomes" id="UP001589750">
    <property type="component" value="Unassembled WGS sequence"/>
</dbReference>
<evidence type="ECO:0000256" key="6">
    <source>
        <dbReference type="ARBA" id="ARBA00023136"/>
    </source>
</evidence>
<accession>A0ABV5K6I7</accession>
<evidence type="ECO:0000256" key="1">
    <source>
        <dbReference type="ARBA" id="ARBA00004651"/>
    </source>
</evidence>
<gene>
    <name evidence="9" type="ORF">ACFFRI_04845</name>
</gene>
<protein>
    <submittedName>
        <fullName evidence="9">MFS transporter</fullName>
    </submittedName>
</protein>
<evidence type="ECO:0000313" key="10">
    <source>
        <dbReference type="Proteomes" id="UP001589750"/>
    </source>
</evidence>
<dbReference type="InterPro" id="IPR020846">
    <property type="entry name" value="MFS_dom"/>
</dbReference>
<feature type="transmembrane region" description="Helical" evidence="7">
    <location>
        <begin position="204"/>
        <end position="228"/>
    </location>
</feature>
<comment type="subcellular location">
    <subcellularLocation>
        <location evidence="1">Cell membrane</location>
        <topology evidence="1">Multi-pass membrane protein</topology>
    </subcellularLocation>
</comment>
<feature type="transmembrane region" description="Helical" evidence="7">
    <location>
        <begin position="309"/>
        <end position="331"/>
    </location>
</feature>
<keyword evidence="2" id="KW-0813">Transport</keyword>
<evidence type="ECO:0000256" key="5">
    <source>
        <dbReference type="ARBA" id="ARBA00022989"/>
    </source>
</evidence>
<dbReference type="Pfam" id="PF07690">
    <property type="entry name" value="MFS_1"/>
    <property type="match status" value="1"/>
</dbReference>
<evidence type="ECO:0000256" key="7">
    <source>
        <dbReference type="SAM" id="Phobius"/>
    </source>
</evidence>
<dbReference type="InterPro" id="IPR011701">
    <property type="entry name" value="MFS"/>
</dbReference>
<evidence type="ECO:0000256" key="4">
    <source>
        <dbReference type="ARBA" id="ARBA00022692"/>
    </source>
</evidence>
<feature type="transmembrane region" description="Helical" evidence="7">
    <location>
        <begin position="343"/>
        <end position="361"/>
    </location>
</feature>
<feature type="transmembrane region" description="Helical" evidence="7">
    <location>
        <begin position="108"/>
        <end position="128"/>
    </location>
</feature>
<feature type="transmembrane region" description="Helical" evidence="7">
    <location>
        <begin position="234"/>
        <end position="252"/>
    </location>
</feature>
<feature type="transmembrane region" description="Helical" evidence="7">
    <location>
        <begin position="140"/>
        <end position="158"/>
    </location>
</feature>
<organism evidence="9 10">
    <name type="scientific">Nocardioides plantarum</name>
    <dbReference type="NCBI Taxonomy" id="29299"/>
    <lineage>
        <taxon>Bacteria</taxon>
        <taxon>Bacillati</taxon>
        <taxon>Actinomycetota</taxon>
        <taxon>Actinomycetes</taxon>
        <taxon>Propionibacteriales</taxon>
        <taxon>Nocardioidaceae</taxon>
        <taxon>Nocardioides</taxon>
    </lineage>
</organism>
<keyword evidence="4 7" id="KW-0812">Transmembrane</keyword>
<dbReference type="Gene3D" id="1.20.1250.20">
    <property type="entry name" value="MFS general substrate transporter like domains"/>
    <property type="match status" value="1"/>
</dbReference>
<dbReference type="InterPro" id="IPR036259">
    <property type="entry name" value="MFS_trans_sf"/>
</dbReference>
<dbReference type="SUPFAM" id="SSF103473">
    <property type="entry name" value="MFS general substrate transporter"/>
    <property type="match status" value="1"/>
</dbReference>
<evidence type="ECO:0000256" key="3">
    <source>
        <dbReference type="ARBA" id="ARBA00022475"/>
    </source>
</evidence>
<feature type="transmembrane region" description="Helical" evidence="7">
    <location>
        <begin position="436"/>
        <end position="456"/>
    </location>
</feature>
<dbReference type="RefSeq" id="WP_140008323.1">
    <property type="nucleotide sequence ID" value="NZ_JBHMDG010000005.1"/>
</dbReference>
<keyword evidence="3" id="KW-1003">Cell membrane</keyword>
<name>A0ABV5K6I7_9ACTN</name>
<dbReference type="PROSITE" id="PS50850">
    <property type="entry name" value="MFS"/>
    <property type="match status" value="1"/>
</dbReference>
<keyword evidence="5 7" id="KW-1133">Transmembrane helix</keyword>
<feature type="transmembrane region" description="Helical" evidence="7">
    <location>
        <begin position="367"/>
        <end position="392"/>
    </location>
</feature>
<dbReference type="PANTHER" id="PTHR42718">
    <property type="entry name" value="MAJOR FACILITATOR SUPERFAMILY MULTIDRUG TRANSPORTER MFSC"/>
    <property type="match status" value="1"/>
</dbReference>
<feature type="transmembrane region" description="Helical" evidence="7">
    <location>
        <begin position="273"/>
        <end position="297"/>
    </location>
</feature>
<comment type="caution">
    <text evidence="9">The sequence shown here is derived from an EMBL/GenBank/DDBJ whole genome shotgun (WGS) entry which is preliminary data.</text>
</comment>
<sequence>MTAPPLPERAGRRDRARLTTLALLTTVTAVVSSLGAPLVPSIAEQYDVSVTSAQWALTATLLAGAVATPVLGRLGSGRRRRPTVLVTIVVVLLGSILAALPLGYGPLVAGRALQGLALGLVPLALAIARDAYSGVQQVRVLALLSVTSVAGAGLGYPITSLVAAYAGLHGAYVFGAVLVALTLLRALRHVPADLDIPAQPVDLVGAATLTTGTLSLLLAVSQGGVWGWASPTTLTVAAIGVVAMAVWARWSLRVAHPLVDLRLAARPGVVGPHLVALVLGIGMYGLLSLAVVIVRAGGPDSATGFGLDLGVGVAGLVLVPYSAASVAGAQVARWVDRRWGDRLLLPLGCSSFAASLALLAWHHDHLWQLLLAMAVGGLGSGFSFSSLAGLIVPHVPSAETGSAMAFNQLLRYLGFATGSAVSVVLVEVYGGGSSGLLHALLTLAGLCLVTAVVSSGRTPRRSRRLR</sequence>
<feature type="transmembrane region" description="Helical" evidence="7">
    <location>
        <begin position="21"/>
        <end position="43"/>
    </location>
</feature>
<keyword evidence="6 7" id="KW-0472">Membrane</keyword>
<proteinExistence type="predicted"/>